<dbReference type="Gene3D" id="3.30.450.30">
    <property type="entry name" value="Dynein light chain 2a, cytoplasmic"/>
    <property type="match status" value="1"/>
</dbReference>
<dbReference type="EMBL" id="JAATEJ010000004">
    <property type="protein sequence ID" value="NJP43291.1"/>
    <property type="molecule type" value="Genomic_DNA"/>
</dbReference>
<proteinExistence type="predicted"/>
<dbReference type="Pfam" id="PF03259">
    <property type="entry name" value="Robl_LC7"/>
    <property type="match status" value="1"/>
</dbReference>
<dbReference type="Proteomes" id="UP000734511">
    <property type="component" value="Unassembled WGS sequence"/>
</dbReference>
<dbReference type="PANTHER" id="PTHR36222">
    <property type="entry name" value="SERINE PROTEASE INHIBITOR RV3364C"/>
    <property type="match status" value="1"/>
</dbReference>
<dbReference type="SMART" id="SM00960">
    <property type="entry name" value="Robl_LC7"/>
    <property type="match status" value="1"/>
</dbReference>
<sequence>MTQTPKPVTDLDWMLDDLVRRVPRTRHVLVLSADGLVIAHSRDLGREDAEHLSAVASGFQSLAGGVGRRFGGGPVRQTIVELESCFLFVTGAGQGACLALLGEADIDVGLVAYEMNLIVRRVGDFLAAAPRQAAAVPAAVPPPPF</sequence>
<evidence type="ECO:0000313" key="2">
    <source>
        <dbReference type="EMBL" id="NJP43291.1"/>
    </source>
</evidence>
<organism evidence="2 3">
    <name type="scientific">Actinacidiphila epipremni</name>
    <dbReference type="NCBI Taxonomy" id="2053013"/>
    <lineage>
        <taxon>Bacteria</taxon>
        <taxon>Bacillati</taxon>
        <taxon>Actinomycetota</taxon>
        <taxon>Actinomycetes</taxon>
        <taxon>Kitasatosporales</taxon>
        <taxon>Streptomycetaceae</taxon>
        <taxon>Actinacidiphila</taxon>
    </lineage>
</organism>
<gene>
    <name evidence="2" type="ORF">HCN08_07735</name>
</gene>
<dbReference type="RefSeq" id="WP_167982161.1">
    <property type="nucleotide sequence ID" value="NZ_JAATEJ010000004.1"/>
</dbReference>
<dbReference type="InterPro" id="IPR053141">
    <property type="entry name" value="Mycobact_SerProt_Inhib_Rv3364c"/>
</dbReference>
<keyword evidence="3" id="KW-1185">Reference proteome</keyword>
<comment type="caution">
    <text evidence="2">The sequence shown here is derived from an EMBL/GenBank/DDBJ whole genome shotgun (WGS) entry which is preliminary data.</text>
</comment>
<evidence type="ECO:0000259" key="1">
    <source>
        <dbReference type="SMART" id="SM00960"/>
    </source>
</evidence>
<accession>A0ABX0ZNV1</accession>
<feature type="domain" description="Roadblock/LAMTOR2" evidence="1">
    <location>
        <begin position="12"/>
        <end position="102"/>
    </location>
</feature>
<protein>
    <submittedName>
        <fullName evidence="2">Roadblock/LC7 domain-containing protein</fullName>
    </submittedName>
</protein>
<dbReference type="SUPFAM" id="SSF103196">
    <property type="entry name" value="Roadblock/LC7 domain"/>
    <property type="match status" value="1"/>
</dbReference>
<name>A0ABX0ZNV1_9ACTN</name>
<evidence type="ECO:0000313" key="3">
    <source>
        <dbReference type="Proteomes" id="UP000734511"/>
    </source>
</evidence>
<dbReference type="InterPro" id="IPR004942">
    <property type="entry name" value="Roadblock/LAMTOR2_dom"/>
</dbReference>
<reference evidence="2 3" key="1">
    <citation type="submission" date="2020-03" db="EMBL/GenBank/DDBJ databases">
        <title>WGS of actinomycetes isolated from Thailand.</title>
        <authorList>
            <person name="Thawai C."/>
        </authorList>
    </citation>
    <scope>NUCLEOTIDE SEQUENCE [LARGE SCALE GENOMIC DNA]</scope>
    <source>
        <strain evidence="2 3">PRB2-1</strain>
    </source>
</reference>
<dbReference type="PANTHER" id="PTHR36222:SF1">
    <property type="entry name" value="SERINE PROTEASE INHIBITOR RV3364C"/>
    <property type="match status" value="1"/>
</dbReference>